<dbReference type="SMART" id="SM00033">
    <property type="entry name" value="CH"/>
    <property type="match status" value="4"/>
</dbReference>
<dbReference type="EMBL" id="GHBP01000621">
    <property type="protein sequence ID" value="NDJ92398.1"/>
    <property type="molecule type" value="Transcribed_RNA"/>
</dbReference>
<reference evidence="6" key="1">
    <citation type="submission" date="2018-11" db="EMBL/GenBank/DDBJ databases">
        <title>Henneguya salminicola genome and transcriptome.</title>
        <authorList>
            <person name="Yahalomi D."/>
            <person name="Atkinson S.D."/>
            <person name="Neuhof M."/>
            <person name="Chang E.S."/>
            <person name="Philippe H."/>
            <person name="Cartwright P."/>
            <person name="Bartholomew J.L."/>
            <person name="Huchon D."/>
        </authorList>
    </citation>
    <scope>NUCLEOTIDE SEQUENCE</scope>
    <source>
        <strain evidence="6">Hz1</strain>
        <tissue evidence="6">Whole</tissue>
    </source>
</reference>
<dbReference type="GO" id="GO:0005884">
    <property type="term" value="C:actin filament"/>
    <property type="evidence" value="ECO:0007669"/>
    <property type="project" value="TreeGrafter"/>
</dbReference>
<feature type="domain" description="Calponin-homology (CH)" evidence="5">
    <location>
        <begin position="414"/>
        <end position="522"/>
    </location>
</feature>
<evidence type="ECO:0000256" key="4">
    <source>
        <dbReference type="ARBA" id="ARBA00023203"/>
    </source>
</evidence>
<dbReference type="GO" id="GO:0032432">
    <property type="term" value="C:actin filament bundle"/>
    <property type="evidence" value="ECO:0007669"/>
    <property type="project" value="TreeGrafter"/>
</dbReference>
<dbReference type="InterPro" id="IPR036872">
    <property type="entry name" value="CH_dom_sf"/>
</dbReference>
<evidence type="ECO:0000313" key="6">
    <source>
        <dbReference type="EMBL" id="NDJ92398.1"/>
    </source>
</evidence>
<evidence type="ECO:0000256" key="2">
    <source>
        <dbReference type="ARBA" id="ARBA00022737"/>
    </source>
</evidence>
<protein>
    <submittedName>
        <fullName evidence="6">Plastin-2 (Trinotate prediction)</fullName>
    </submittedName>
</protein>
<dbReference type="GO" id="GO:0005737">
    <property type="term" value="C:cytoplasm"/>
    <property type="evidence" value="ECO:0007669"/>
    <property type="project" value="TreeGrafter"/>
</dbReference>
<dbReference type="SUPFAM" id="SSF47576">
    <property type="entry name" value="Calponin-homology domain, CH-domain"/>
    <property type="match status" value="1"/>
</dbReference>
<feature type="domain" description="Calponin-homology (CH)" evidence="5">
    <location>
        <begin position="172"/>
        <end position="278"/>
    </location>
</feature>
<dbReference type="Gene3D" id="1.10.418.10">
    <property type="entry name" value="Calponin-like domain"/>
    <property type="match status" value="4"/>
</dbReference>
<keyword evidence="2" id="KW-0677">Repeat</keyword>
<dbReference type="Pfam" id="PF00307">
    <property type="entry name" value="CH"/>
    <property type="match status" value="4"/>
</dbReference>
<dbReference type="GO" id="GO:0051017">
    <property type="term" value="P:actin filament bundle assembly"/>
    <property type="evidence" value="ECO:0007669"/>
    <property type="project" value="InterPro"/>
</dbReference>
<name>A0A6G3MED2_HENSL</name>
<feature type="domain" description="Calponin-homology (CH)" evidence="5">
    <location>
        <begin position="28"/>
        <end position="144"/>
    </location>
</feature>
<dbReference type="CDD" id="cd21301">
    <property type="entry name" value="CH_PLS_rpt4"/>
    <property type="match status" value="1"/>
</dbReference>
<dbReference type="GO" id="GO:0046872">
    <property type="term" value="F:metal ion binding"/>
    <property type="evidence" value="ECO:0007669"/>
    <property type="project" value="UniProtKB-KW"/>
</dbReference>
<sequence>MNIQSKTGITQFSGYEQTSSGTVHSVTDAERTAFTNFINKNLKDDPDCKEFLPIDPNSNGLVDSIKTGILLCKLVNIAAPNTIDERAINKTKLNEFKYMENLDLGINSASSIGCNTVNVDPEGIKQGRIHLILGLLWQIIRIALFQSINIKVTSDLLCMLREGETAEELLSLSPEQLLMRWVNYQVEKAGCTKPVNNFGNDLKDSYVYSCLESVIMPEHLIHHPSQMNSQSDIKSRAQMVIANAENAGVAALVSPSDIVSGNQKLNMLFLAEMFNKYPCLQTVEVQLDIEESREEKSYRNWMNSLGVKPTVTYFYRDLSDGIVLLQINEILYQNCVVWDKVNKPPFKQNKVFLCKVENCNKVVDLAKKYNFSVVGLSGEDIAKSSRLHILGLVWQLMSRYTLQRLQQLSGGDKPIADAEIIAWANEKYKSAGKTMKISSFKDPLVLNSHALFELLDILRVGSVDRSLVKVGANEEEKLLNAKLAVSLARKIGATVYALPEDIVEGKTKMVMTVFACLMITEFKKK</sequence>
<evidence type="ECO:0000256" key="3">
    <source>
        <dbReference type="ARBA" id="ARBA00022837"/>
    </source>
</evidence>
<keyword evidence="1" id="KW-0479">Metal-binding</keyword>
<evidence type="ECO:0000256" key="1">
    <source>
        <dbReference type="ARBA" id="ARBA00022723"/>
    </source>
</evidence>
<dbReference type="InterPro" id="IPR001715">
    <property type="entry name" value="CH_dom"/>
</dbReference>
<dbReference type="AlphaFoldDB" id="A0A6G3MED2"/>
<proteinExistence type="predicted"/>
<dbReference type="GO" id="GO:0051639">
    <property type="term" value="P:actin filament network formation"/>
    <property type="evidence" value="ECO:0007669"/>
    <property type="project" value="TreeGrafter"/>
</dbReference>
<dbReference type="InterPro" id="IPR039959">
    <property type="entry name" value="Fimbrin/Plastin"/>
</dbReference>
<dbReference type="PANTHER" id="PTHR19961">
    <property type="entry name" value="FIMBRIN/PLASTIN"/>
    <property type="match status" value="1"/>
</dbReference>
<dbReference type="PANTHER" id="PTHR19961:SF18">
    <property type="entry name" value="FI19014P1"/>
    <property type="match status" value="1"/>
</dbReference>
<accession>A0A6G3MED2</accession>
<dbReference type="PROSITE" id="PS50021">
    <property type="entry name" value="CH"/>
    <property type="match status" value="4"/>
</dbReference>
<dbReference type="FunFam" id="1.10.418.10:FF:000010">
    <property type="entry name" value="Plastin-3 isoform 1"/>
    <property type="match status" value="1"/>
</dbReference>
<dbReference type="GO" id="GO:0051015">
    <property type="term" value="F:actin filament binding"/>
    <property type="evidence" value="ECO:0007669"/>
    <property type="project" value="InterPro"/>
</dbReference>
<feature type="domain" description="Calponin-homology (CH)" evidence="5">
    <location>
        <begin position="292"/>
        <end position="401"/>
    </location>
</feature>
<evidence type="ECO:0000259" key="5">
    <source>
        <dbReference type="PROSITE" id="PS50021"/>
    </source>
</evidence>
<keyword evidence="4" id="KW-0009">Actin-binding</keyword>
<keyword evidence="3" id="KW-0106">Calcium</keyword>
<organism evidence="6">
    <name type="scientific">Henneguya salminicola</name>
    <name type="common">Myxosporean</name>
    <dbReference type="NCBI Taxonomy" id="69463"/>
    <lineage>
        <taxon>Eukaryota</taxon>
        <taxon>Metazoa</taxon>
        <taxon>Cnidaria</taxon>
        <taxon>Myxozoa</taxon>
        <taxon>Myxosporea</taxon>
        <taxon>Bivalvulida</taxon>
        <taxon>Platysporina</taxon>
        <taxon>Myxobolidae</taxon>
        <taxon>Henneguya</taxon>
    </lineage>
</organism>